<keyword evidence="5" id="KW-1185">Reference proteome</keyword>
<organism evidence="4 5">
    <name type="scientific">Deinococcus ruber</name>
    <dbReference type="NCBI Taxonomy" id="1848197"/>
    <lineage>
        <taxon>Bacteria</taxon>
        <taxon>Thermotogati</taxon>
        <taxon>Deinococcota</taxon>
        <taxon>Deinococci</taxon>
        <taxon>Deinococcales</taxon>
        <taxon>Deinococcaceae</taxon>
        <taxon>Deinococcus</taxon>
    </lineage>
</organism>
<evidence type="ECO:0000256" key="3">
    <source>
        <dbReference type="SAM" id="Phobius"/>
    </source>
</evidence>
<name>A0A918FHS7_9DEIO</name>
<keyword evidence="2" id="KW-0998">Cell outer membrane</keyword>
<dbReference type="RefSeq" id="WP_189093686.1">
    <property type="nucleotide sequence ID" value="NZ_BMQL01000087.1"/>
</dbReference>
<proteinExistence type="predicted"/>
<evidence type="ECO:0000313" key="5">
    <source>
        <dbReference type="Proteomes" id="UP000603865"/>
    </source>
</evidence>
<keyword evidence="3" id="KW-0812">Transmembrane</keyword>
<keyword evidence="3" id="KW-0472">Membrane</keyword>
<accession>A0A918FHS7</accession>
<comment type="caution">
    <text evidence="4">The sequence shown here is derived from an EMBL/GenBank/DDBJ whole genome shotgun (WGS) entry which is preliminary data.</text>
</comment>
<sequence>MQHTRTRTAGITLIEALLSAVVIVLALVAFATVNLQSARTVSSSQLSTYAADALTAVTASIQQGGLQYARPLDLSAEDLQVLASSGSKRAALRPALSGQISPLGGDPPTYRVQIRSSDFTLAAIATAPGGTP</sequence>
<keyword evidence="3" id="KW-1133">Transmembrane helix</keyword>
<dbReference type="GO" id="GO:0009279">
    <property type="term" value="C:cell outer membrane"/>
    <property type="evidence" value="ECO:0007669"/>
    <property type="project" value="UniProtKB-SubCell"/>
</dbReference>
<protein>
    <submittedName>
        <fullName evidence="4">Uncharacterized protein</fullName>
    </submittedName>
</protein>
<gene>
    <name evidence="4" type="ORF">GCM10008957_54560</name>
</gene>
<dbReference type="AlphaFoldDB" id="A0A918FHS7"/>
<dbReference type="PROSITE" id="PS00409">
    <property type="entry name" value="PROKAR_NTER_METHYL"/>
    <property type="match status" value="1"/>
</dbReference>
<dbReference type="InterPro" id="IPR012902">
    <property type="entry name" value="N_methyl_site"/>
</dbReference>
<comment type="subcellular location">
    <subcellularLocation>
        <location evidence="1">Cell outer membrane</location>
    </subcellularLocation>
</comment>
<evidence type="ECO:0000256" key="2">
    <source>
        <dbReference type="ARBA" id="ARBA00023237"/>
    </source>
</evidence>
<evidence type="ECO:0000313" key="4">
    <source>
        <dbReference type="EMBL" id="GGR38554.1"/>
    </source>
</evidence>
<feature type="transmembrane region" description="Helical" evidence="3">
    <location>
        <begin position="12"/>
        <end position="33"/>
    </location>
</feature>
<reference evidence="4" key="2">
    <citation type="submission" date="2020-09" db="EMBL/GenBank/DDBJ databases">
        <authorList>
            <person name="Sun Q."/>
            <person name="Ohkuma M."/>
        </authorList>
    </citation>
    <scope>NUCLEOTIDE SEQUENCE</scope>
    <source>
        <strain evidence="4">JCM 31311</strain>
    </source>
</reference>
<evidence type="ECO:0000256" key="1">
    <source>
        <dbReference type="ARBA" id="ARBA00004442"/>
    </source>
</evidence>
<dbReference type="EMBL" id="BMQL01000087">
    <property type="protein sequence ID" value="GGR38554.1"/>
    <property type="molecule type" value="Genomic_DNA"/>
</dbReference>
<dbReference type="Proteomes" id="UP000603865">
    <property type="component" value="Unassembled WGS sequence"/>
</dbReference>
<reference evidence="4" key="1">
    <citation type="journal article" date="2014" name="Int. J. Syst. Evol. Microbiol.">
        <title>Complete genome sequence of Corynebacterium casei LMG S-19264T (=DSM 44701T), isolated from a smear-ripened cheese.</title>
        <authorList>
            <consortium name="US DOE Joint Genome Institute (JGI-PGF)"/>
            <person name="Walter F."/>
            <person name="Albersmeier A."/>
            <person name="Kalinowski J."/>
            <person name="Ruckert C."/>
        </authorList>
    </citation>
    <scope>NUCLEOTIDE SEQUENCE</scope>
    <source>
        <strain evidence="4">JCM 31311</strain>
    </source>
</reference>